<dbReference type="STRING" id="871652.SAMN04515673_102458"/>
<dbReference type="SUPFAM" id="SSF47090">
    <property type="entry name" value="PGBD-like"/>
    <property type="match status" value="1"/>
</dbReference>
<dbReference type="Proteomes" id="UP000199302">
    <property type="component" value="Unassembled WGS sequence"/>
</dbReference>
<dbReference type="Pfam" id="PF01471">
    <property type="entry name" value="PG_binding_1"/>
    <property type="match status" value="1"/>
</dbReference>
<proteinExistence type="predicted"/>
<dbReference type="EMBL" id="FOYI01000002">
    <property type="protein sequence ID" value="SFR02048.1"/>
    <property type="molecule type" value="Genomic_DNA"/>
</dbReference>
<dbReference type="RefSeq" id="WP_092077355.1">
    <property type="nucleotide sequence ID" value="NZ_FOYI01000002.1"/>
</dbReference>
<evidence type="ECO:0000259" key="2">
    <source>
        <dbReference type="Pfam" id="PF01471"/>
    </source>
</evidence>
<evidence type="ECO:0000313" key="3">
    <source>
        <dbReference type="EMBL" id="SFR02048.1"/>
    </source>
</evidence>
<feature type="domain" description="Peptidoglycan binding-like" evidence="2">
    <location>
        <begin position="146"/>
        <end position="187"/>
    </location>
</feature>
<dbReference type="InterPro" id="IPR036365">
    <property type="entry name" value="PGBD-like_sf"/>
</dbReference>
<dbReference type="Gene3D" id="1.10.101.10">
    <property type="entry name" value="PGBD-like superfamily/PGBD"/>
    <property type="match status" value="1"/>
</dbReference>
<feature type="signal peptide" evidence="1">
    <location>
        <begin position="1"/>
        <end position="25"/>
    </location>
</feature>
<dbReference type="InterPro" id="IPR036366">
    <property type="entry name" value="PGBDSf"/>
</dbReference>
<dbReference type="InterPro" id="IPR002477">
    <property type="entry name" value="Peptidoglycan-bd-like"/>
</dbReference>
<accession>A0A1I6D9G8</accession>
<organism evidence="3 4">
    <name type="scientific">Poseidonocella sedimentorum</name>
    <dbReference type="NCBI Taxonomy" id="871652"/>
    <lineage>
        <taxon>Bacteria</taxon>
        <taxon>Pseudomonadati</taxon>
        <taxon>Pseudomonadota</taxon>
        <taxon>Alphaproteobacteria</taxon>
        <taxon>Rhodobacterales</taxon>
        <taxon>Roseobacteraceae</taxon>
        <taxon>Poseidonocella</taxon>
    </lineage>
</organism>
<evidence type="ECO:0000313" key="4">
    <source>
        <dbReference type="Proteomes" id="UP000199302"/>
    </source>
</evidence>
<evidence type="ECO:0000256" key="1">
    <source>
        <dbReference type="SAM" id="SignalP"/>
    </source>
</evidence>
<dbReference type="OrthoDB" id="6507154at2"/>
<feature type="chain" id="PRO_5011659386" evidence="1">
    <location>
        <begin position="26"/>
        <end position="191"/>
    </location>
</feature>
<dbReference type="AlphaFoldDB" id="A0A1I6D9G8"/>
<protein>
    <submittedName>
        <fullName evidence="3">Putative peptidoglycan binding domain-containing protein</fullName>
    </submittedName>
</protein>
<keyword evidence="4" id="KW-1185">Reference proteome</keyword>
<name>A0A1I6D9G8_9RHOB</name>
<gene>
    <name evidence="3" type="ORF">SAMN04515673_102458</name>
</gene>
<keyword evidence="1" id="KW-0732">Signal</keyword>
<reference evidence="3 4" key="1">
    <citation type="submission" date="2016-10" db="EMBL/GenBank/DDBJ databases">
        <authorList>
            <person name="de Groot N.N."/>
        </authorList>
    </citation>
    <scope>NUCLEOTIDE SEQUENCE [LARGE SCALE GENOMIC DNA]</scope>
    <source>
        <strain evidence="4">KMM 9023,NRIC 0796,JCM 17311,KCTC 23692</strain>
    </source>
</reference>
<sequence length="191" mass="20172">MSSPRGPATLIAAALLLAQAQQSPAQSYAVEGPGRTSCAAFRAMDTAAPELRETAAWLTGYLTAHHRLMPEIFDLSPWQTPGITLGLIRQFCSAQPDASVERAAQELVRYLAPGALTEPSEFVAMRNGDQITVLYEAVLAQVRDALADAGIPPGTEDAELANALTAFQTARGLPVTGLPDQRTLATLLGSD</sequence>